<evidence type="ECO:0000256" key="1">
    <source>
        <dbReference type="SAM" id="Phobius"/>
    </source>
</evidence>
<name>A0ABU0J2K2_9HYPH</name>
<feature type="transmembrane region" description="Helical" evidence="1">
    <location>
        <begin position="157"/>
        <end position="176"/>
    </location>
</feature>
<evidence type="ECO:0000313" key="4">
    <source>
        <dbReference type="Proteomes" id="UP001242480"/>
    </source>
</evidence>
<reference evidence="3 4" key="1">
    <citation type="submission" date="2023-07" db="EMBL/GenBank/DDBJ databases">
        <title>Genomic Encyclopedia of Type Strains, Phase IV (KMG-IV): sequencing the most valuable type-strain genomes for metagenomic binning, comparative biology and taxonomic classification.</title>
        <authorList>
            <person name="Goeker M."/>
        </authorList>
    </citation>
    <scope>NUCLEOTIDE SEQUENCE [LARGE SCALE GENOMIC DNA]</scope>
    <source>
        <strain evidence="3 4">DSM 19619</strain>
    </source>
</reference>
<feature type="transmembrane region" description="Helical" evidence="1">
    <location>
        <begin position="188"/>
        <end position="206"/>
    </location>
</feature>
<keyword evidence="1" id="KW-0812">Transmembrane</keyword>
<dbReference type="SUPFAM" id="SSF103481">
    <property type="entry name" value="Multidrug resistance efflux transporter EmrE"/>
    <property type="match status" value="2"/>
</dbReference>
<dbReference type="InterPro" id="IPR000620">
    <property type="entry name" value="EamA_dom"/>
</dbReference>
<keyword evidence="1" id="KW-1133">Transmembrane helix</keyword>
<feature type="transmembrane region" description="Helical" evidence="1">
    <location>
        <begin position="212"/>
        <end position="231"/>
    </location>
</feature>
<dbReference type="InterPro" id="IPR037185">
    <property type="entry name" value="EmrE-like"/>
</dbReference>
<feature type="transmembrane region" description="Helical" evidence="1">
    <location>
        <begin position="268"/>
        <end position="287"/>
    </location>
</feature>
<feature type="transmembrane region" description="Helical" evidence="1">
    <location>
        <begin position="105"/>
        <end position="123"/>
    </location>
</feature>
<dbReference type="PANTHER" id="PTHR22911:SF103">
    <property type="entry name" value="BLR2811 PROTEIN"/>
    <property type="match status" value="1"/>
</dbReference>
<protein>
    <submittedName>
        <fullName evidence="3">S-adenosylmethionine uptake transporter</fullName>
    </submittedName>
</protein>
<feature type="transmembrane region" description="Helical" evidence="1">
    <location>
        <begin position="82"/>
        <end position="99"/>
    </location>
</feature>
<dbReference type="Pfam" id="PF00892">
    <property type="entry name" value="EamA"/>
    <property type="match status" value="2"/>
</dbReference>
<feature type="transmembrane region" description="Helical" evidence="1">
    <location>
        <begin position="243"/>
        <end position="262"/>
    </location>
</feature>
<feature type="domain" description="EamA" evidence="2">
    <location>
        <begin position="157"/>
        <end position="284"/>
    </location>
</feature>
<feature type="domain" description="EamA" evidence="2">
    <location>
        <begin position="14"/>
        <end position="145"/>
    </location>
</feature>
<dbReference type="Proteomes" id="UP001242480">
    <property type="component" value="Unassembled WGS sequence"/>
</dbReference>
<organism evidence="3 4">
    <name type="scientific">Labrys wisconsinensis</name>
    <dbReference type="NCBI Taxonomy" id="425677"/>
    <lineage>
        <taxon>Bacteria</taxon>
        <taxon>Pseudomonadati</taxon>
        <taxon>Pseudomonadota</taxon>
        <taxon>Alphaproteobacteria</taxon>
        <taxon>Hyphomicrobiales</taxon>
        <taxon>Xanthobacteraceae</taxon>
        <taxon>Labrys</taxon>
    </lineage>
</organism>
<evidence type="ECO:0000259" key="2">
    <source>
        <dbReference type="Pfam" id="PF00892"/>
    </source>
</evidence>
<keyword evidence="4" id="KW-1185">Reference proteome</keyword>
<dbReference type="EMBL" id="JAUSVX010000001">
    <property type="protein sequence ID" value="MDQ0467668.1"/>
    <property type="molecule type" value="Genomic_DNA"/>
</dbReference>
<feature type="transmembrane region" description="Helical" evidence="1">
    <location>
        <begin position="12"/>
        <end position="28"/>
    </location>
</feature>
<dbReference type="PANTHER" id="PTHR22911">
    <property type="entry name" value="ACYL-MALONYL CONDENSING ENZYME-RELATED"/>
    <property type="match status" value="1"/>
</dbReference>
<dbReference type="Gene3D" id="1.10.3730.20">
    <property type="match status" value="1"/>
</dbReference>
<keyword evidence="1" id="KW-0472">Membrane</keyword>
<comment type="caution">
    <text evidence="3">The sequence shown here is derived from an EMBL/GenBank/DDBJ whole genome shotgun (WGS) entry which is preliminary data.</text>
</comment>
<gene>
    <name evidence="3" type="ORF">QO011_000663</name>
</gene>
<accession>A0ABU0J2K2</accession>
<feature type="transmembrane region" description="Helical" evidence="1">
    <location>
        <begin position="40"/>
        <end position="61"/>
    </location>
</feature>
<sequence length="303" mass="33102">MLRVSQDLEQRPLTGIALAALGYAFFSIQDAIVKWLVADYAVPQILFVRSVMIVVFAAILARREGHPPIWASPNKGSLTLRAGLILAAWFSYYSAARHLPLAELTTMYFGAPVMVVVLSIFVLKEQVGPARWLAALAGFAGVLVAANPTGAPDLKPAAMVLFAAFCWAWSVVLVRLVSRSETTLNQMLASSFLFALVCAATLPWLWRTPDAAGWGLMIALGIASAVGQYVLYEGFRYAPASAIAPIEYTGLVWAFLYGYLIWAEIPGIHVVLGAVLIVGSSLGLIWWERRQALRRRRRPVAGR</sequence>
<feature type="transmembrane region" description="Helical" evidence="1">
    <location>
        <begin position="130"/>
        <end position="151"/>
    </location>
</feature>
<proteinExistence type="predicted"/>
<dbReference type="RefSeq" id="WP_307267619.1">
    <property type="nucleotide sequence ID" value="NZ_JAUSVX010000001.1"/>
</dbReference>
<evidence type="ECO:0000313" key="3">
    <source>
        <dbReference type="EMBL" id="MDQ0467668.1"/>
    </source>
</evidence>